<dbReference type="InterPro" id="IPR022227">
    <property type="entry name" value="DUF3754"/>
</dbReference>
<feature type="transmembrane region" description="Helical" evidence="1">
    <location>
        <begin position="227"/>
        <end position="258"/>
    </location>
</feature>
<dbReference type="Pfam" id="PF12576">
    <property type="entry name" value="DUF3754"/>
    <property type="match status" value="1"/>
</dbReference>
<organism evidence="2 3">
    <name type="scientific">Waterburya agarophytonicola KI4</name>
    <dbReference type="NCBI Taxonomy" id="2874699"/>
    <lineage>
        <taxon>Bacteria</taxon>
        <taxon>Bacillati</taxon>
        <taxon>Cyanobacteriota</taxon>
        <taxon>Cyanophyceae</taxon>
        <taxon>Pleurocapsales</taxon>
        <taxon>Hyellaceae</taxon>
        <taxon>Waterburya</taxon>
        <taxon>Waterburya agarophytonicola</taxon>
    </lineage>
</organism>
<dbReference type="AlphaFoldDB" id="A0A964BQU4"/>
<keyword evidence="1" id="KW-0472">Membrane</keyword>
<name>A0A964BQU4_9CYAN</name>
<proteinExistence type="predicted"/>
<keyword evidence="3" id="KW-1185">Reference proteome</keyword>
<evidence type="ECO:0000256" key="1">
    <source>
        <dbReference type="SAM" id="Phobius"/>
    </source>
</evidence>
<dbReference type="RefSeq" id="WP_229640986.1">
    <property type="nucleotide sequence ID" value="NZ_JADWDC010000031.1"/>
</dbReference>
<dbReference type="PANTHER" id="PTHR33645:SF11">
    <property type="entry name" value="AMINOPEPTIDASE (DUF3754)"/>
    <property type="match status" value="1"/>
</dbReference>
<protein>
    <submittedName>
        <fullName evidence="2">DUF3754 domain-containing protein</fullName>
    </submittedName>
</protein>
<reference evidence="2" key="1">
    <citation type="journal article" date="2021" name="Antonie Van Leeuwenhoek">
        <title>Draft genome and description of Waterburya agarophytonicola gen. nov. sp. nov. (Pleurocapsales, Cyanobacteria): a seaweed symbiont.</title>
        <authorList>
            <person name="Bonthond G."/>
            <person name="Shalygin S."/>
            <person name="Bayer T."/>
            <person name="Weinberger F."/>
        </authorList>
    </citation>
    <scope>NUCLEOTIDE SEQUENCE</scope>
    <source>
        <strain evidence="2">KI4</strain>
    </source>
</reference>
<keyword evidence="1" id="KW-1133">Transmembrane helix</keyword>
<feature type="transmembrane region" description="Helical" evidence="1">
    <location>
        <begin position="278"/>
        <end position="297"/>
    </location>
</feature>
<dbReference type="PANTHER" id="PTHR33645">
    <property type="entry name" value="AMINOPEPTIDASE (DUF3754)"/>
    <property type="match status" value="1"/>
</dbReference>
<evidence type="ECO:0000313" key="3">
    <source>
        <dbReference type="Proteomes" id="UP000729733"/>
    </source>
</evidence>
<sequence>MAVYQNREAFIPYSRQEIIELCIADGKIAVSERQNFRDFCNILAAYYHFKLHHSLEVLKANFVPFNPDIDRSLGINNLDFDLTMKQQENDLIDTFTSILERANYYPISQITLNKALLEGSVFDLKTEVDFDDFDRMICYCRGDSSDVVSFKKWNFKTEERKVDIYRRVVLLIKFKEEKHFKDKPVANESLNFKPGKTYVYLYKNLSKLDLEFIFPNVKMSMNWKDRILFGVPAVGAAIPLTLKVIPQLILVLGVFIYLTLGHQPIAELEVKEEDVRNIAPLIIAIMSLIITMGGFAFKQYTNYKNKQIKFQKSVTETLFYRNIANNTGVFKYIIDAAEEEECKEIILAYYHLLTSKKPLTPSQLDDRIEAWMEDNFDIKIDFDIEKPLGNLEEIKAEIKHIEDSTYTTKQVSLLQRDCKNFRCQVLPLTEAKQAIDYVWDNLFQY</sequence>
<gene>
    <name evidence="2" type="ORF">I4641_13115</name>
</gene>
<comment type="caution">
    <text evidence="2">The sequence shown here is derived from an EMBL/GenBank/DDBJ whole genome shotgun (WGS) entry which is preliminary data.</text>
</comment>
<evidence type="ECO:0000313" key="2">
    <source>
        <dbReference type="EMBL" id="MCC0177919.1"/>
    </source>
</evidence>
<dbReference type="EMBL" id="JADWDC010000031">
    <property type="protein sequence ID" value="MCC0177919.1"/>
    <property type="molecule type" value="Genomic_DNA"/>
</dbReference>
<accession>A0A964BQU4</accession>
<dbReference type="Proteomes" id="UP000729733">
    <property type="component" value="Unassembled WGS sequence"/>
</dbReference>
<keyword evidence="1" id="KW-0812">Transmembrane</keyword>